<feature type="region of interest" description="Disordered" evidence="1">
    <location>
        <begin position="1"/>
        <end position="46"/>
    </location>
</feature>
<dbReference type="RefSeq" id="XP_013021559.1">
    <property type="nucleotide sequence ID" value="XM_013166105.1"/>
</dbReference>
<feature type="compositionally biased region" description="Basic residues" evidence="1">
    <location>
        <begin position="459"/>
        <end position="473"/>
    </location>
</feature>
<dbReference type="OMA" id="YMRAIFE"/>
<dbReference type="GeneID" id="25038158"/>
<feature type="region of interest" description="Disordered" evidence="1">
    <location>
        <begin position="392"/>
        <end position="476"/>
    </location>
</feature>
<evidence type="ECO:0000256" key="1">
    <source>
        <dbReference type="SAM" id="MobiDB-lite"/>
    </source>
</evidence>
<dbReference type="EMBL" id="KE546988">
    <property type="protein sequence ID" value="EPY53313.1"/>
    <property type="molecule type" value="Genomic_DNA"/>
</dbReference>
<feature type="compositionally biased region" description="Polar residues" evidence="1">
    <location>
        <begin position="1"/>
        <end position="13"/>
    </location>
</feature>
<feature type="compositionally biased region" description="Low complexity" evidence="1">
    <location>
        <begin position="392"/>
        <end position="406"/>
    </location>
</feature>
<dbReference type="HOGENOM" id="CLU_483250_0_0_1"/>
<proteinExistence type="predicted"/>
<evidence type="ECO:0000313" key="3">
    <source>
        <dbReference type="Proteomes" id="UP000015464"/>
    </source>
</evidence>
<reference evidence="2 3" key="1">
    <citation type="journal article" date="2011" name="Science">
        <title>Comparative functional genomics of the fission yeasts.</title>
        <authorList>
            <person name="Rhind N."/>
            <person name="Chen Z."/>
            <person name="Yassour M."/>
            <person name="Thompson D.A."/>
            <person name="Haas B.J."/>
            <person name="Habib N."/>
            <person name="Wapinski I."/>
            <person name="Roy S."/>
            <person name="Lin M.F."/>
            <person name="Heiman D.I."/>
            <person name="Young S.K."/>
            <person name="Furuya K."/>
            <person name="Guo Y."/>
            <person name="Pidoux A."/>
            <person name="Chen H.M."/>
            <person name="Robbertse B."/>
            <person name="Goldberg J.M."/>
            <person name="Aoki K."/>
            <person name="Bayne E.H."/>
            <person name="Berlin A.M."/>
            <person name="Desjardins C.A."/>
            <person name="Dobbs E."/>
            <person name="Dukaj L."/>
            <person name="Fan L."/>
            <person name="FitzGerald M.G."/>
            <person name="French C."/>
            <person name="Gujja S."/>
            <person name="Hansen K."/>
            <person name="Keifenheim D."/>
            <person name="Levin J.Z."/>
            <person name="Mosher R.A."/>
            <person name="Mueller C.A."/>
            <person name="Pfiffner J."/>
            <person name="Priest M."/>
            <person name="Russ C."/>
            <person name="Smialowska A."/>
            <person name="Swoboda P."/>
            <person name="Sykes S.M."/>
            <person name="Vaughn M."/>
            <person name="Vengrova S."/>
            <person name="Yoder R."/>
            <person name="Zeng Q."/>
            <person name="Allshire R."/>
            <person name="Baulcombe D."/>
            <person name="Birren B.W."/>
            <person name="Brown W."/>
            <person name="Ekwall K."/>
            <person name="Kellis M."/>
            <person name="Leatherwood J."/>
            <person name="Levin H."/>
            <person name="Margalit H."/>
            <person name="Martienssen R."/>
            <person name="Nieduszynski C.A."/>
            <person name="Spatafora J.W."/>
            <person name="Friedman N."/>
            <person name="Dalgaard J.Z."/>
            <person name="Baumann P."/>
            <person name="Niki H."/>
            <person name="Regev A."/>
            <person name="Nusbaum C."/>
        </authorList>
    </citation>
    <scope>NUCLEOTIDE SEQUENCE [LARGE SCALE GENOMIC DNA]</scope>
    <source>
        <strain evidence="3">OY26 / ATCC MYA-4695 / CBS 11777 / NBRC 106824 / NRRL Y48691</strain>
    </source>
</reference>
<evidence type="ECO:0000313" key="2">
    <source>
        <dbReference type="EMBL" id="EPY53313.1"/>
    </source>
</evidence>
<dbReference type="AlphaFoldDB" id="S9W0C4"/>
<accession>S9W0C4</accession>
<keyword evidence="3" id="KW-1185">Reference proteome</keyword>
<feature type="compositionally biased region" description="Polar residues" evidence="1">
    <location>
        <begin position="24"/>
        <end position="33"/>
    </location>
</feature>
<protein>
    <submittedName>
        <fullName evidence="2">Myb family protein Eta2</fullName>
    </submittedName>
</protein>
<name>S9W0C4_SCHCR</name>
<dbReference type="eggNOG" id="KOG0051">
    <property type="taxonomic scope" value="Eukaryota"/>
</dbReference>
<sequence>MTNFVDTSSNYNHTSKKHLHSPKNYASSRKSLISSPCSSEKSHSHTMLPAEVASNHLKDHNMNMVDSINESFQSPSTKVRKDIYDFDEGDEFVFGSLAIKPSTPQRLAVTTWTDDQKECLEAAKQIIKSNVYSSIIIRTYPPKRKQQEASADADVDPTNADSETSFVVKKRKSSWTEEDEKWFRGKIDELLQARSISSDQMKEILESSDAKARLFGFLESASLYLHRSENSLLTYMRAIFEVTGYERRPVQEIALETTESSIPVFDRDDAEYIHGCVLSFCDNEGITLEEFGHRECDPSIHYKGHQSLYNEILLGIQKQICKKSLSNYIKLVYCPKNVQENYDEESFQRLYQLVSEQGTKWSWIATQMGLPSKECALLWKYAAKSSKFSLAKSLSSSPKSSPTSPLVNPAREEPEVHTLNNNEKLMKSHSLEDNPNPSFEDTNEQPLLMRSRTDENKKQSKKKNNKKKKKKNGSKFYAGDSLQLLEHVQNSVPPDAKITADLDWDRISSVMSRWTNEELKLQTDNLISTVKGWKKKPLQQNIKAAIDELKTLPQGTLKQINRKI</sequence>
<dbReference type="OrthoDB" id="2143914at2759"/>
<organism evidence="2 3">
    <name type="scientific">Schizosaccharomyces cryophilus (strain OY26 / ATCC MYA-4695 / CBS 11777 / NBRC 106824 / NRRL Y48691)</name>
    <name type="common">Fission yeast</name>
    <dbReference type="NCBI Taxonomy" id="653667"/>
    <lineage>
        <taxon>Eukaryota</taxon>
        <taxon>Fungi</taxon>
        <taxon>Dikarya</taxon>
        <taxon>Ascomycota</taxon>
        <taxon>Taphrinomycotina</taxon>
        <taxon>Schizosaccharomycetes</taxon>
        <taxon>Schizosaccharomycetales</taxon>
        <taxon>Schizosaccharomycetaceae</taxon>
        <taxon>Schizosaccharomyces</taxon>
    </lineage>
</organism>
<dbReference type="STRING" id="653667.S9W0C4"/>
<gene>
    <name evidence="2" type="ORF">SPOG_03841</name>
</gene>
<dbReference type="Proteomes" id="UP000015464">
    <property type="component" value="Unassembled WGS sequence"/>
</dbReference>